<sequence length="104" mass="11750">MKEANMSIVIIGGHERMETQYKQICKQYKCKAKVFTKMKTDLKNKIGSPDLLILFTSTVSHKMVHCAVAEAERKNIIVERSHSSSASALNEILKRAERRTANAN</sequence>
<dbReference type="EMBL" id="AWVJ01000007">
    <property type="protein sequence ID" value="ERK52519.1"/>
    <property type="molecule type" value="Genomic_DNA"/>
</dbReference>
<name>U2Q8X7_EUBRA</name>
<gene>
    <name evidence="2" type="ORF">HMPREF0373_00117</name>
</gene>
<evidence type="ECO:0008006" key="4">
    <source>
        <dbReference type="Google" id="ProtNLM"/>
    </source>
</evidence>
<dbReference type="PATRIC" id="fig|1256908.3.peg.106"/>
<protein>
    <recommendedName>
        <fullName evidence="4">DUF2325 domain-containing protein</fullName>
    </recommendedName>
</protein>
<dbReference type="AlphaFoldDB" id="U2Q8X7"/>
<evidence type="ECO:0000256" key="1">
    <source>
        <dbReference type="ARBA" id="ARBA00007189"/>
    </source>
</evidence>
<accession>U2Q8X7</accession>
<dbReference type="Gene3D" id="3.40.50.720">
    <property type="entry name" value="NAD(P)-binding Rossmann-like Domain"/>
    <property type="match status" value="1"/>
</dbReference>
<comment type="caution">
    <text evidence="2">The sequence shown here is derived from an EMBL/GenBank/DDBJ whole genome shotgun (WGS) entry which is preliminary data.</text>
</comment>
<evidence type="ECO:0000313" key="2">
    <source>
        <dbReference type="EMBL" id="ERK52519.1"/>
    </source>
</evidence>
<proteinExistence type="inferred from homology"/>
<dbReference type="HOGENOM" id="CLU_157120_0_0_9"/>
<dbReference type="Pfam" id="PF10087">
    <property type="entry name" value="DUF2325"/>
    <property type="match status" value="1"/>
</dbReference>
<dbReference type="eggNOG" id="ENOG5032SEK">
    <property type="taxonomic scope" value="Bacteria"/>
</dbReference>
<organism evidence="2 3">
    <name type="scientific">Eubacterium ramulus ATCC 29099</name>
    <dbReference type="NCBI Taxonomy" id="1256908"/>
    <lineage>
        <taxon>Bacteria</taxon>
        <taxon>Bacillati</taxon>
        <taxon>Bacillota</taxon>
        <taxon>Clostridia</taxon>
        <taxon>Eubacteriales</taxon>
        <taxon>Eubacteriaceae</taxon>
        <taxon>Eubacterium</taxon>
    </lineage>
</organism>
<dbReference type="InterPro" id="IPR016772">
    <property type="entry name" value="UCP020408"/>
</dbReference>
<keyword evidence="3" id="KW-1185">Reference proteome</keyword>
<reference evidence="2 3" key="1">
    <citation type="submission" date="2013-06" db="EMBL/GenBank/DDBJ databases">
        <authorList>
            <person name="Weinstock G."/>
            <person name="Sodergren E."/>
            <person name="Lobos E.A."/>
            <person name="Fulton L."/>
            <person name="Fulton R."/>
            <person name="Courtney L."/>
            <person name="Fronick C."/>
            <person name="O'Laughlin M."/>
            <person name="Godfrey J."/>
            <person name="Wilson R.M."/>
            <person name="Miner T."/>
            <person name="Farmer C."/>
            <person name="Delehaunty K."/>
            <person name="Cordes M."/>
            <person name="Minx P."/>
            <person name="Tomlinson C."/>
            <person name="Chen J."/>
            <person name="Wollam A."/>
            <person name="Pepin K.H."/>
            <person name="Bhonagiri V."/>
            <person name="Zhang X."/>
            <person name="Warren W."/>
            <person name="Mitreva M."/>
            <person name="Mardis E.R."/>
            <person name="Wilson R.K."/>
        </authorList>
    </citation>
    <scope>NUCLEOTIDE SEQUENCE [LARGE SCALE GENOMIC DNA]</scope>
    <source>
        <strain evidence="2 3">ATCC 29099</strain>
    </source>
</reference>
<evidence type="ECO:0000313" key="3">
    <source>
        <dbReference type="Proteomes" id="UP000016608"/>
    </source>
</evidence>
<dbReference type="Proteomes" id="UP000016608">
    <property type="component" value="Unassembled WGS sequence"/>
</dbReference>
<comment type="similarity">
    <text evidence="1">Belongs to the UPF0751 family.</text>
</comment>